<dbReference type="Proteomes" id="UP000276834">
    <property type="component" value="Unassembled WGS sequence"/>
</dbReference>
<organism evidence="1 2">
    <name type="scientific">Chloebia gouldiae</name>
    <name type="common">Gouldian finch</name>
    <name type="synonym">Erythrura gouldiae</name>
    <dbReference type="NCBI Taxonomy" id="44316"/>
    <lineage>
        <taxon>Eukaryota</taxon>
        <taxon>Metazoa</taxon>
        <taxon>Chordata</taxon>
        <taxon>Craniata</taxon>
        <taxon>Vertebrata</taxon>
        <taxon>Euteleostomi</taxon>
        <taxon>Archelosauria</taxon>
        <taxon>Archosauria</taxon>
        <taxon>Dinosauria</taxon>
        <taxon>Saurischia</taxon>
        <taxon>Theropoda</taxon>
        <taxon>Coelurosauria</taxon>
        <taxon>Aves</taxon>
        <taxon>Neognathae</taxon>
        <taxon>Neoaves</taxon>
        <taxon>Telluraves</taxon>
        <taxon>Australaves</taxon>
        <taxon>Passeriformes</taxon>
        <taxon>Passeroidea</taxon>
        <taxon>Passeridae</taxon>
        <taxon>Chloebia</taxon>
    </lineage>
</organism>
<name>A0A3L8SKW7_CHLGU</name>
<keyword evidence="2" id="KW-1185">Reference proteome</keyword>
<sequence length="120" mass="13435">MKLPNLQEPEIPGRLESCKTFPALHNTSNDLVFPTHACQHNTTPFQHRLCSHSEITSVTLLSVELDNARMSIIQGVMLHCLLAEFQAVNERIQLDPALIWCKKRPGEAGTGTRRLQAPQP</sequence>
<comment type="caution">
    <text evidence="1">The sequence shown here is derived from an EMBL/GenBank/DDBJ whole genome shotgun (WGS) entry which is preliminary data.</text>
</comment>
<reference evidence="1 2" key="1">
    <citation type="journal article" date="2018" name="Proc. R. Soc. B">
        <title>A non-coding region near Follistatin controls head colour polymorphism in the Gouldian finch.</title>
        <authorList>
            <person name="Toomey M.B."/>
            <person name="Marques C.I."/>
            <person name="Andrade P."/>
            <person name="Araujo P.M."/>
            <person name="Sabatino S."/>
            <person name="Gazda M.A."/>
            <person name="Afonso S."/>
            <person name="Lopes R.J."/>
            <person name="Corbo J.C."/>
            <person name="Carneiro M."/>
        </authorList>
    </citation>
    <scope>NUCLEOTIDE SEQUENCE [LARGE SCALE GENOMIC DNA]</scope>
    <source>
        <strain evidence="1">Red01</strain>
        <tissue evidence="1">Muscle</tissue>
    </source>
</reference>
<accession>A0A3L8SKW7</accession>
<proteinExistence type="predicted"/>
<dbReference type="AlphaFoldDB" id="A0A3L8SKW7"/>
<protein>
    <submittedName>
        <fullName evidence="1">Uncharacterized protein</fullName>
    </submittedName>
</protein>
<gene>
    <name evidence="1" type="ORF">DV515_00006457</name>
</gene>
<evidence type="ECO:0000313" key="2">
    <source>
        <dbReference type="Proteomes" id="UP000276834"/>
    </source>
</evidence>
<dbReference type="EMBL" id="QUSF01000015">
    <property type="protein sequence ID" value="RLW03735.1"/>
    <property type="molecule type" value="Genomic_DNA"/>
</dbReference>
<evidence type="ECO:0000313" key="1">
    <source>
        <dbReference type="EMBL" id="RLW03735.1"/>
    </source>
</evidence>